<sequence length="184" mass="19782">MKLQVISILSTLALCANNVNAYSTPSTSVNTSNRRAFFVQTAAAGAAVIGTTSATPAFAAAVSKDALVGDLAASKSKIEGIPELLDQGEWDKVRTILKTPPVNQLWNLGESKNTLVQLAKETGEFELLELKDELAISLQMCDQLTYDNAFVYFQPGNGKVKIKEPKDLANKAMSQIQSAIEMSN</sequence>
<feature type="chain" id="PRO_5030740929" evidence="1">
    <location>
        <begin position="22"/>
        <end position="184"/>
    </location>
</feature>
<feature type="signal peptide" evidence="1">
    <location>
        <begin position="1"/>
        <end position="21"/>
    </location>
</feature>
<evidence type="ECO:0000313" key="2">
    <source>
        <dbReference type="EMBL" id="CAD9358530.1"/>
    </source>
</evidence>
<name>A0A7S2EV65_9STRA</name>
<gene>
    <name evidence="2" type="ORF">DBRI1063_LOCUS25569</name>
</gene>
<reference evidence="2" key="1">
    <citation type="submission" date="2021-01" db="EMBL/GenBank/DDBJ databases">
        <authorList>
            <person name="Corre E."/>
            <person name="Pelletier E."/>
            <person name="Niang G."/>
            <person name="Scheremetjew M."/>
            <person name="Finn R."/>
            <person name="Kale V."/>
            <person name="Holt S."/>
            <person name="Cochrane G."/>
            <person name="Meng A."/>
            <person name="Brown T."/>
            <person name="Cohen L."/>
        </authorList>
    </citation>
    <scope>NUCLEOTIDE SEQUENCE</scope>
    <source>
        <strain evidence="2">Pop2</strain>
    </source>
</reference>
<protein>
    <submittedName>
        <fullName evidence="2">Uncharacterized protein</fullName>
    </submittedName>
</protein>
<dbReference type="InterPro" id="IPR006311">
    <property type="entry name" value="TAT_signal"/>
</dbReference>
<accession>A0A7S2EV65</accession>
<keyword evidence="1" id="KW-0732">Signal</keyword>
<organism evidence="2">
    <name type="scientific">Ditylum brightwellii</name>
    <dbReference type="NCBI Taxonomy" id="49249"/>
    <lineage>
        <taxon>Eukaryota</taxon>
        <taxon>Sar</taxon>
        <taxon>Stramenopiles</taxon>
        <taxon>Ochrophyta</taxon>
        <taxon>Bacillariophyta</taxon>
        <taxon>Mediophyceae</taxon>
        <taxon>Lithodesmiophycidae</taxon>
        <taxon>Lithodesmiales</taxon>
        <taxon>Lithodesmiaceae</taxon>
        <taxon>Ditylum</taxon>
    </lineage>
</organism>
<dbReference type="AlphaFoldDB" id="A0A7S2EV65"/>
<dbReference type="EMBL" id="HBGN01039942">
    <property type="protein sequence ID" value="CAD9358530.1"/>
    <property type="molecule type" value="Transcribed_RNA"/>
</dbReference>
<dbReference type="PROSITE" id="PS51318">
    <property type="entry name" value="TAT"/>
    <property type="match status" value="1"/>
</dbReference>
<evidence type="ECO:0000256" key="1">
    <source>
        <dbReference type="SAM" id="SignalP"/>
    </source>
</evidence>
<proteinExistence type="predicted"/>